<gene>
    <name evidence="1" type="ORF">ACFPPC_10815</name>
</gene>
<proteinExistence type="predicted"/>
<dbReference type="RefSeq" id="WP_377008068.1">
    <property type="nucleotide sequence ID" value="NZ_JBHSLV010000019.1"/>
</dbReference>
<evidence type="ECO:0008006" key="3">
    <source>
        <dbReference type="Google" id="ProtNLM"/>
    </source>
</evidence>
<evidence type="ECO:0000313" key="2">
    <source>
        <dbReference type="Proteomes" id="UP001596104"/>
    </source>
</evidence>
<keyword evidence="2" id="KW-1185">Reference proteome</keyword>
<evidence type="ECO:0000313" key="1">
    <source>
        <dbReference type="EMBL" id="MFC5393124.1"/>
    </source>
</evidence>
<protein>
    <recommendedName>
        <fullName evidence="3">ParB-like nuclease family protein</fullName>
    </recommendedName>
</protein>
<name>A0ABW0HCZ0_9HYPH</name>
<sequence length="274" mass="29799">MTLRTVEPLALPEGWTPAELEAFVPRFEWIAPTSLLVDPTYQRNLTETSVRLIHRIAAGWSWRRFKPPIVAETDAGLHILDGQHTAIGAATHGGIPTIPVMIVEGADQLERARAFLGHNRDRVGLTALSLFHAAVAAGDEGAMTVMQVCGRAGVTVLRNVRPQGIFEVAETVAVAALSALCRRRTAMQARVVLETLAQARLAPVTSDAIKAAEELLYGSTYAGEIAADDLKATLLARWPDMQRKAADLALAKSLPKWRALTISLYQNTRKRRAA</sequence>
<dbReference type="EMBL" id="JBHSLV010000019">
    <property type="protein sequence ID" value="MFC5393124.1"/>
    <property type="molecule type" value="Genomic_DNA"/>
</dbReference>
<reference evidence="2" key="1">
    <citation type="journal article" date="2019" name="Int. J. Syst. Evol. Microbiol.">
        <title>The Global Catalogue of Microorganisms (GCM) 10K type strain sequencing project: providing services to taxonomists for standard genome sequencing and annotation.</title>
        <authorList>
            <consortium name="The Broad Institute Genomics Platform"/>
            <consortium name="The Broad Institute Genome Sequencing Center for Infectious Disease"/>
            <person name="Wu L."/>
            <person name="Ma J."/>
        </authorList>
    </citation>
    <scope>NUCLEOTIDE SEQUENCE [LARGE SCALE GENOMIC DNA]</scope>
    <source>
        <strain evidence="2">CGMCC 1.16326</strain>
    </source>
</reference>
<dbReference type="Proteomes" id="UP001596104">
    <property type="component" value="Unassembled WGS sequence"/>
</dbReference>
<organism evidence="1 2">
    <name type="scientific">Bosea vestrisii</name>
    <dbReference type="NCBI Taxonomy" id="151416"/>
    <lineage>
        <taxon>Bacteria</taxon>
        <taxon>Pseudomonadati</taxon>
        <taxon>Pseudomonadota</taxon>
        <taxon>Alphaproteobacteria</taxon>
        <taxon>Hyphomicrobiales</taxon>
        <taxon>Boseaceae</taxon>
        <taxon>Bosea</taxon>
    </lineage>
</organism>
<comment type="caution">
    <text evidence="1">The sequence shown here is derived from an EMBL/GenBank/DDBJ whole genome shotgun (WGS) entry which is preliminary data.</text>
</comment>
<accession>A0ABW0HCZ0</accession>